<dbReference type="InterPro" id="IPR011053">
    <property type="entry name" value="Single_hybrid_motif"/>
</dbReference>
<dbReference type="SUPFAM" id="SSF51905">
    <property type="entry name" value="FAD/NAD(P)-binding domain"/>
    <property type="match status" value="1"/>
</dbReference>
<feature type="domain" description="Lipoyl-binding" evidence="17">
    <location>
        <begin position="2"/>
        <end position="77"/>
    </location>
</feature>
<dbReference type="Pfam" id="PF07992">
    <property type="entry name" value="Pyr_redox_2"/>
    <property type="match status" value="1"/>
</dbReference>
<evidence type="ECO:0000256" key="16">
    <source>
        <dbReference type="RuleBase" id="RU003692"/>
    </source>
</evidence>
<feature type="binding site" evidence="14">
    <location>
        <position position="395"/>
    </location>
    <ligand>
        <name>NAD(+)</name>
        <dbReference type="ChEBI" id="CHEBI:57540"/>
    </ligand>
</feature>
<feature type="binding site" evidence="14">
    <location>
        <position position="237"/>
    </location>
    <ligand>
        <name>FAD</name>
        <dbReference type="ChEBI" id="CHEBI:57692"/>
    </ligand>
</feature>
<dbReference type="Gene3D" id="2.40.50.100">
    <property type="match status" value="1"/>
</dbReference>
<dbReference type="NCBIfam" id="TIGR01350">
    <property type="entry name" value="lipoamide_DH"/>
    <property type="match status" value="1"/>
</dbReference>
<keyword evidence="5 16" id="KW-0285">Flavoprotein</keyword>
<evidence type="ECO:0000256" key="13">
    <source>
        <dbReference type="PIRSR" id="PIRSR000350-2"/>
    </source>
</evidence>
<dbReference type="FunFam" id="3.30.390.30:FF:000001">
    <property type="entry name" value="Dihydrolipoyl dehydrogenase"/>
    <property type="match status" value="1"/>
</dbReference>
<evidence type="ECO:0000313" key="19">
    <source>
        <dbReference type="Proteomes" id="UP000284605"/>
    </source>
</evidence>
<keyword evidence="19" id="KW-1185">Reference proteome</keyword>
<dbReference type="InterPro" id="IPR003016">
    <property type="entry name" value="2-oxoA_DH_lipoyl-BS"/>
</dbReference>
<evidence type="ECO:0000256" key="8">
    <source>
        <dbReference type="ARBA" id="ARBA00023002"/>
    </source>
</evidence>
<dbReference type="InterPro" id="IPR006258">
    <property type="entry name" value="Lipoamide_DH"/>
</dbReference>
<evidence type="ECO:0000256" key="10">
    <source>
        <dbReference type="ARBA" id="ARBA00023157"/>
    </source>
</evidence>
<feature type="binding site" evidence="14">
    <location>
        <begin position="266"/>
        <end position="268"/>
    </location>
    <ligand>
        <name>FAD</name>
        <dbReference type="ChEBI" id="CHEBI:57692"/>
    </ligand>
</feature>
<dbReference type="Gene3D" id="3.30.390.30">
    <property type="match status" value="1"/>
</dbReference>
<dbReference type="GO" id="GO:0050660">
    <property type="term" value="F:flavin adenine dinucleotide binding"/>
    <property type="evidence" value="ECO:0007669"/>
    <property type="project" value="InterPro"/>
</dbReference>
<evidence type="ECO:0000256" key="6">
    <source>
        <dbReference type="ARBA" id="ARBA00022823"/>
    </source>
</evidence>
<feature type="binding site" evidence="14">
    <location>
        <position position="173"/>
    </location>
    <ligand>
        <name>FAD</name>
        <dbReference type="ChEBI" id="CHEBI:57692"/>
    </ligand>
</feature>
<dbReference type="InterPro" id="IPR001100">
    <property type="entry name" value="Pyr_nuc-diS_OxRdtase"/>
</dbReference>
<reference evidence="18 19" key="1">
    <citation type="submission" date="2018-09" db="EMBL/GenBank/DDBJ databases">
        <authorList>
            <person name="Zhu H."/>
        </authorList>
    </citation>
    <scope>NUCLEOTIDE SEQUENCE [LARGE SCALE GENOMIC DNA]</scope>
    <source>
        <strain evidence="18 19">K1W22B-8</strain>
    </source>
</reference>
<dbReference type="InterPro" id="IPR036188">
    <property type="entry name" value="FAD/NAD-bd_sf"/>
</dbReference>
<dbReference type="Proteomes" id="UP000284605">
    <property type="component" value="Unassembled WGS sequence"/>
</dbReference>
<sequence>MTIELKVPALGESITEATIGQWSKKVGEAVKKDEVLVSLETDKVAVEVNAPAAGVLARIDAKAGDTVTIGQVIGAIDESGTAAVSAPSAAPVPVAPAPVVAAPLPQPAPAPAAAPAVAAVSGDDAFDLVIIGGGPGGYTSAVRAGQLGFKTAIIEKRGTLGGTCLNVGCIPSKALLHASELYEEAQHGLGKFGVKVSGVELDLDAMMAHKSKVVGELTKGVEFLMKKNKVTYIVGTGRFTGPETIEVSLNAGGTRTIKAARTLIATGSDVSTLPGIKIDEKTVVSSTGAIALPKVPKSLIVIGGGVIGLELGSVWSRLGSKVTVIEFLDRITPNMDGEVSKNFQRLLAKQGFEFLLSTKVTGVTPTKKGATVTFEPVAGGEAKSLEADVVLVSVGRRAYTDGLNLAAAGVEAGPRGFITVDSHYRTNVPHIYAVGDVIGGLMLAHKAEEEGVAAVEIMAGQHGHVNYDAIPGVIYTMPEVANVGRTEEELTAAGIAYKTGKFPFTANARAKANAQTEGFVKIIADATTDRILGAHIIGADAGNMIAEIATAIEFGGAAEDLARTPHAHPTEMEAVREAALGVDGRIRQM</sequence>
<dbReference type="PANTHER" id="PTHR22912:SF151">
    <property type="entry name" value="DIHYDROLIPOYL DEHYDROGENASE, MITOCHONDRIAL"/>
    <property type="match status" value="1"/>
</dbReference>
<dbReference type="SUPFAM" id="SSF51230">
    <property type="entry name" value="Single hybrid motif"/>
    <property type="match status" value="1"/>
</dbReference>
<dbReference type="GO" id="GO:0045252">
    <property type="term" value="C:oxoglutarate dehydrogenase complex"/>
    <property type="evidence" value="ECO:0007669"/>
    <property type="project" value="TreeGrafter"/>
</dbReference>
<keyword evidence="7 14" id="KW-0274">FAD</keyword>
<feature type="binding site" evidence="14">
    <location>
        <position position="326"/>
    </location>
    <ligand>
        <name>NAD(+)</name>
        <dbReference type="ChEBI" id="CHEBI:57540"/>
    </ligand>
</feature>
<dbReference type="SUPFAM" id="SSF55424">
    <property type="entry name" value="FAD/NAD-linked reductases, dimerisation (C-terminal) domain"/>
    <property type="match status" value="1"/>
</dbReference>
<dbReference type="Pfam" id="PF02852">
    <property type="entry name" value="Pyr_redox_dim"/>
    <property type="match status" value="1"/>
</dbReference>
<dbReference type="RefSeq" id="WP_119779343.1">
    <property type="nucleotide sequence ID" value="NZ_QYUK01000011.1"/>
</dbReference>
<evidence type="ECO:0000256" key="11">
    <source>
        <dbReference type="ARBA" id="ARBA00023284"/>
    </source>
</evidence>
<dbReference type="PIRSF" id="PIRSF000350">
    <property type="entry name" value="Mercury_reductase_MerA"/>
    <property type="match status" value="1"/>
</dbReference>
<dbReference type="InterPro" id="IPR012999">
    <property type="entry name" value="Pyr_OxRdtase_I_AS"/>
</dbReference>
<keyword evidence="6" id="KW-0450">Lipoyl</keyword>
<evidence type="ECO:0000256" key="9">
    <source>
        <dbReference type="ARBA" id="ARBA00023027"/>
    </source>
</evidence>
<evidence type="ECO:0000313" key="18">
    <source>
        <dbReference type="EMBL" id="RJF88674.1"/>
    </source>
</evidence>
<comment type="cofactor">
    <cofactor evidence="1">
        <name>(R)-lipoate</name>
        <dbReference type="ChEBI" id="CHEBI:83088"/>
    </cofactor>
</comment>
<feature type="disulfide bond" description="Redox-active" evidence="15">
    <location>
        <begin position="164"/>
        <end position="169"/>
    </location>
</feature>
<dbReference type="AlphaFoldDB" id="A0A418WF79"/>
<name>A0A418WF79_9PROT</name>
<evidence type="ECO:0000256" key="3">
    <source>
        <dbReference type="ARBA" id="ARBA00012608"/>
    </source>
</evidence>
<organism evidence="18 19">
    <name type="scientific">Oleomonas cavernae</name>
    <dbReference type="NCBI Taxonomy" id="2320859"/>
    <lineage>
        <taxon>Bacteria</taxon>
        <taxon>Pseudomonadati</taxon>
        <taxon>Pseudomonadota</taxon>
        <taxon>Alphaproteobacteria</taxon>
        <taxon>Acetobacterales</taxon>
        <taxon>Acetobacteraceae</taxon>
        <taxon>Oleomonas</taxon>
    </lineage>
</organism>
<evidence type="ECO:0000256" key="7">
    <source>
        <dbReference type="ARBA" id="ARBA00022827"/>
    </source>
</evidence>
<feature type="active site" description="Proton acceptor" evidence="13">
    <location>
        <position position="568"/>
    </location>
</feature>
<evidence type="ECO:0000256" key="15">
    <source>
        <dbReference type="PIRSR" id="PIRSR000350-4"/>
    </source>
</evidence>
<dbReference type="PROSITE" id="PS50968">
    <property type="entry name" value="BIOTINYL_LIPOYL"/>
    <property type="match status" value="1"/>
</dbReference>
<feature type="binding site" evidence="14">
    <location>
        <begin position="303"/>
        <end position="310"/>
    </location>
    <ligand>
        <name>NAD(+)</name>
        <dbReference type="ChEBI" id="CHEBI:57540"/>
    </ligand>
</feature>
<dbReference type="InterPro" id="IPR004099">
    <property type="entry name" value="Pyr_nucl-diS_OxRdtase_dimer"/>
</dbReference>
<accession>A0A418WF79</accession>
<dbReference type="InterPro" id="IPR016156">
    <property type="entry name" value="FAD/NAD-linked_Rdtase_dimer_sf"/>
</dbReference>
<feature type="binding site" evidence="14">
    <location>
        <begin position="442"/>
        <end position="445"/>
    </location>
    <ligand>
        <name>FAD</name>
        <dbReference type="ChEBI" id="CHEBI:57692"/>
    </ligand>
</feature>
<protein>
    <recommendedName>
        <fullName evidence="4 16">Dihydrolipoyl dehydrogenase</fullName>
        <ecNumber evidence="3 16">1.8.1.4</ecNumber>
    </recommendedName>
</protein>
<evidence type="ECO:0000259" key="17">
    <source>
        <dbReference type="PROSITE" id="PS50968"/>
    </source>
</evidence>
<keyword evidence="11 16" id="KW-0676">Redox-active center</keyword>
<dbReference type="PRINTS" id="PR00411">
    <property type="entry name" value="PNDRDTASEI"/>
</dbReference>
<feature type="binding site" evidence="14">
    <location>
        <position position="436"/>
    </location>
    <ligand>
        <name>FAD</name>
        <dbReference type="ChEBI" id="CHEBI:57692"/>
    </ligand>
</feature>
<evidence type="ECO:0000256" key="14">
    <source>
        <dbReference type="PIRSR" id="PIRSR000350-3"/>
    </source>
</evidence>
<comment type="catalytic activity">
    <reaction evidence="12 16">
        <text>N(6)-[(R)-dihydrolipoyl]-L-lysyl-[protein] + NAD(+) = N(6)-[(R)-lipoyl]-L-lysyl-[protein] + NADH + H(+)</text>
        <dbReference type="Rhea" id="RHEA:15045"/>
        <dbReference type="Rhea" id="RHEA-COMP:10474"/>
        <dbReference type="Rhea" id="RHEA-COMP:10475"/>
        <dbReference type="ChEBI" id="CHEBI:15378"/>
        <dbReference type="ChEBI" id="CHEBI:57540"/>
        <dbReference type="ChEBI" id="CHEBI:57945"/>
        <dbReference type="ChEBI" id="CHEBI:83099"/>
        <dbReference type="ChEBI" id="CHEBI:83100"/>
        <dbReference type="EC" id="1.8.1.4"/>
    </reaction>
</comment>
<evidence type="ECO:0000256" key="5">
    <source>
        <dbReference type="ARBA" id="ARBA00022630"/>
    </source>
</evidence>
<evidence type="ECO:0000256" key="1">
    <source>
        <dbReference type="ARBA" id="ARBA00001938"/>
    </source>
</evidence>
<dbReference type="EC" id="1.8.1.4" evidence="3 16"/>
<dbReference type="Gene3D" id="3.50.50.60">
    <property type="entry name" value="FAD/NAD(P)-binding domain"/>
    <property type="match status" value="2"/>
</dbReference>
<evidence type="ECO:0000256" key="4">
    <source>
        <dbReference type="ARBA" id="ARBA00016961"/>
    </source>
</evidence>
<proteinExistence type="inferred from homology"/>
<dbReference type="InterPro" id="IPR000089">
    <property type="entry name" value="Biotin_lipoyl"/>
</dbReference>
<comment type="similarity">
    <text evidence="2 16">Belongs to the class-I pyridine nucleotide-disulfide oxidoreductase family.</text>
</comment>
<evidence type="ECO:0000256" key="2">
    <source>
        <dbReference type="ARBA" id="ARBA00007532"/>
    </source>
</evidence>
<dbReference type="PROSITE" id="PS00076">
    <property type="entry name" value="PYRIDINE_REDOX_1"/>
    <property type="match status" value="1"/>
</dbReference>
<keyword evidence="10" id="KW-1015">Disulfide bond</keyword>
<dbReference type="PANTHER" id="PTHR22912">
    <property type="entry name" value="DISULFIDE OXIDOREDUCTASE"/>
    <property type="match status" value="1"/>
</dbReference>
<comment type="miscellaneous">
    <text evidence="16">The active site is a redox-active disulfide bond.</text>
</comment>
<dbReference type="FunFam" id="3.50.50.60:FF:000001">
    <property type="entry name" value="Dihydrolipoyl dehydrogenase, mitochondrial"/>
    <property type="match status" value="1"/>
</dbReference>
<dbReference type="GO" id="GO:0004148">
    <property type="term" value="F:dihydrolipoyl dehydrogenase (NADH) activity"/>
    <property type="evidence" value="ECO:0007669"/>
    <property type="project" value="UniProtKB-EC"/>
</dbReference>
<keyword evidence="8 16" id="KW-0560">Oxidoreductase</keyword>
<comment type="cofactor">
    <cofactor evidence="14 16">
        <name>FAD</name>
        <dbReference type="ChEBI" id="CHEBI:57692"/>
    </cofactor>
    <text evidence="14 16">Binds 1 FAD per subunit.</text>
</comment>
<keyword evidence="9 14" id="KW-0520">NAD</keyword>
<keyword evidence="14" id="KW-0547">Nucleotide-binding</keyword>
<evidence type="ECO:0000256" key="12">
    <source>
        <dbReference type="ARBA" id="ARBA00049187"/>
    </source>
</evidence>
<comment type="caution">
    <text evidence="18">The sequence shown here is derived from an EMBL/GenBank/DDBJ whole genome shotgun (WGS) entry which is preliminary data.</text>
</comment>
<dbReference type="PROSITE" id="PS00189">
    <property type="entry name" value="LIPOYL"/>
    <property type="match status" value="1"/>
</dbReference>
<gene>
    <name evidence="18" type="ORF">D3874_18145</name>
</gene>
<dbReference type="CDD" id="cd06849">
    <property type="entry name" value="lipoyl_domain"/>
    <property type="match status" value="1"/>
</dbReference>
<dbReference type="OrthoDB" id="9764616at2"/>
<dbReference type="PRINTS" id="PR00368">
    <property type="entry name" value="FADPNR"/>
</dbReference>
<dbReference type="InterPro" id="IPR023753">
    <property type="entry name" value="FAD/NAD-binding_dom"/>
</dbReference>
<dbReference type="EMBL" id="QYUK01000011">
    <property type="protein sequence ID" value="RJF88674.1"/>
    <property type="molecule type" value="Genomic_DNA"/>
</dbReference>
<dbReference type="GO" id="GO:0006103">
    <property type="term" value="P:2-oxoglutarate metabolic process"/>
    <property type="evidence" value="ECO:0007669"/>
    <property type="project" value="TreeGrafter"/>
</dbReference>
<dbReference type="InterPro" id="IPR050151">
    <property type="entry name" value="Class-I_Pyr_Nuc-Dis_Oxidored"/>
</dbReference>
<dbReference type="Pfam" id="PF00364">
    <property type="entry name" value="Biotin_lipoyl"/>
    <property type="match status" value="1"/>
</dbReference>